<keyword evidence="9" id="KW-1185">Reference proteome</keyword>
<dbReference type="EMBL" id="VDCI01000012">
    <property type="protein sequence ID" value="TNJ34124.1"/>
    <property type="molecule type" value="Genomic_DNA"/>
</dbReference>
<evidence type="ECO:0000256" key="5">
    <source>
        <dbReference type="PIRSR" id="PIRSR600888-1"/>
    </source>
</evidence>
<evidence type="ECO:0000256" key="7">
    <source>
        <dbReference type="RuleBase" id="RU364069"/>
    </source>
</evidence>
<evidence type="ECO:0000313" key="8">
    <source>
        <dbReference type="EMBL" id="TNJ34124.1"/>
    </source>
</evidence>
<evidence type="ECO:0000256" key="2">
    <source>
        <dbReference type="ARBA" id="ARBA00001997"/>
    </source>
</evidence>
<dbReference type="Proteomes" id="UP000309544">
    <property type="component" value="Unassembled WGS sequence"/>
</dbReference>
<feature type="active site" description="Proton acceptor" evidence="5">
    <location>
        <position position="61"/>
    </location>
</feature>
<dbReference type="InterPro" id="IPR000888">
    <property type="entry name" value="RmlC-like"/>
</dbReference>
<dbReference type="CDD" id="cd00438">
    <property type="entry name" value="cupin_RmlC"/>
    <property type="match status" value="1"/>
</dbReference>
<reference evidence="8 9" key="1">
    <citation type="submission" date="2019-05" db="EMBL/GenBank/DDBJ databases">
        <title>Draft Whole-Genome sequence of the green sulfur bacterium Prosthecochloris vibrioformis DSM 260.</title>
        <authorList>
            <person name="Meyer T.E."/>
            <person name="Kyndt J.A."/>
        </authorList>
    </citation>
    <scope>NUCLEOTIDE SEQUENCE [LARGE SCALE GENOMIC DNA]</scope>
    <source>
        <strain evidence="8 9">DSM 260</strain>
    </source>
</reference>
<dbReference type="PANTHER" id="PTHR21047">
    <property type="entry name" value="DTDP-6-DEOXY-D-GLUCOSE-3,5 EPIMERASE"/>
    <property type="match status" value="1"/>
</dbReference>
<accession>A0A5C4RT58</accession>
<comment type="similarity">
    <text evidence="7">Belongs to the dTDP-4-dehydrorhamnose 3,5-epimerase family.</text>
</comment>
<dbReference type="GO" id="GO:0005829">
    <property type="term" value="C:cytosol"/>
    <property type="evidence" value="ECO:0007669"/>
    <property type="project" value="TreeGrafter"/>
</dbReference>
<evidence type="ECO:0000313" key="9">
    <source>
        <dbReference type="Proteomes" id="UP000309544"/>
    </source>
</evidence>
<dbReference type="PANTHER" id="PTHR21047:SF2">
    <property type="entry name" value="THYMIDINE DIPHOSPHO-4-KETO-RHAMNOSE 3,5-EPIMERASE"/>
    <property type="match status" value="1"/>
</dbReference>
<dbReference type="NCBIfam" id="TIGR01221">
    <property type="entry name" value="rmlC"/>
    <property type="match status" value="1"/>
</dbReference>
<comment type="catalytic activity">
    <reaction evidence="1 7">
        <text>dTDP-4-dehydro-6-deoxy-alpha-D-glucose = dTDP-4-dehydro-beta-L-rhamnose</text>
        <dbReference type="Rhea" id="RHEA:16969"/>
        <dbReference type="ChEBI" id="CHEBI:57649"/>
        <dbReference type="ChEBI" id="CHEBI:62830"/>
        <dbReference type="EC" id="5.1.3.13"/>
    </reaction>
</comment>
<dbReference type="AlphaFoldDB" id="A0A5C4RT58"/>
<sequence>MQCTPTAISDVLVFQPKVFGDSRGYFLETFRKDIFQAHAGQVEFVQDNESKSSYGVLRGLHYQKPPYTQGKLVRVISGTVLDVAVDIRKESPTYGQHVSQVLDGEKKNMMWVPRGFAHGFVVLSQEAVFSYKCDNYYAPDYDAGLRWNDPILNIDWKIGQQDVELSEKDAKQPFINEIEPLELYEGGGQ</sequence>
<evidence type="ECO:0000256" key="3">
    <source>
        <dbReference type="ARBA" id="ARBA00012098"/>
    </source>
</evidence>
<protein>
    <recommendedName>
        <fullName evidence="4 7">dTDP-4-dehydrorhamnose 3,5-epimerase</fullName>
        <ecNumber evidence="3 7">5.1.3.13</ecNumber>
    </recommendedName>
    <alternativeName>
        <fullName evidence="7">Thymidine diphospho-4-keto-rhamnose 3,5-epimerase</fullName>
    </alternativeName>
</protein>
<evidence type="ECO:0000256" key="6">
    <source>
        <dbReference type="PIRSR" id="PIRSR600888-3"/>
    </source>
</evidence>
<dbReference type="GO" id="GO:0019305">
    <property type="term" value="P:dTDP-rhamnose biosynthetic process"/>
    <property type="evidence" value="ECO:0007669"/>
    <property type="project" value="UniProtKB-UniRule"/>
</dbReference>
<dbReference type="EC" id="5.1.3.13" evidence="3 7"/>
<dbReference type="Pfam" id="PF00908">
    <property type="entry name" value="dTDP_sugar_isom"/>
    <property type="match status" value="1"/>
</dbReference>
<dbReference type="SUPFAM" id="SSF51182">
    <property type="entry name" value="RmlC-like cupins"/>
    <property type="match status" value="1"/>
</dbReference>
<comment type="caution">
    <text evidence="8">The sequence shown here is derived from an EMBL/GenBank/DDBJ whole genome shotgun (WGS) entry which is preliminary data.</text>
</comment>
<feature type="active site" description="Proton donor" evidence="5">
    <location>
        <position position="131"/>
    </location>
</feature>
<dbReference type="InterPro" id="IPR011051">
    <property type="entry name" value="RmlC_Cupin_sf"/>
</dbReference>
<evidence type="ECO:0000256" key="1">
    <source>
        <dbReference type="ARBA" id="ARBA00001298"/>
    </source>
</evidence>
<proteinExistence type="inferred from homology"/>
<dbReference type="Gene3D" id="2.60.120.10">
    <property type="entry name" value="Jelly Rolls"/>
    <property type="match status" value="1"/>
</dbReference>
<dbReference type="GO" id="GO:0008830">
    <property type="term" value="F:dTDP-4-dehydrorhamnose 3,5-epimerase activity"/>
    <property type="evidence" value="ECO:0007669"/>
    <property type="project" value="UniProtKB-UniRule"/>
</dbReference>
<dbReference type="InterPro" id="IPR014710">
    <property type="entry name" value="RmlC-like_jellyroll"/>
</dbReference>
<keyword evidence="7 8" id="KW-0413">Isomerase</keyword>
<dbReference type="RefSeq" id="WP_139626970.1">
    <property type="nucleotide sequence ID" value="NZ_VDCI01000012.1"/>
</dbReference>
<name>A0A5C4RT58_PROVB</name>
<gene>
    <name evidence="8" type="primary">rfbC</name>
    <name evidence="8" type="ORF">FGF68_10295</name>
</gene>
<evidence type="ECO:0000256" key="4">
    <source>
        <dbReference type="ARBA" id="ARBA00019595"/>
    </source>
</evidence>
<feature type="site" description="Participates in a stacking interaction with the thymidine ring of dTDP-4-oxo-6-deoxyglucose" evidence="6">
    <location>
        <position position="137"/>
    </location>
</feature>
<dbReference type="GO" id="GO:0000271">
    <property type="term" value="P:polysaccharide biosynthetic process"/>
    <property type="evidence" value="ECO:0007669"/>
    <property type="project" value="TreeGrafter"/>
</dbReference>
<comment type="pathway">
    <text evidence="7">Carbohydrate biosynthesis; dTDP-L-rhamnose biosynthesis.</text>
</comment>
<comment type="function">
    <text evidence="2 7">Catalyzes the epimerization of the C3' and C5'positions of dTDP-6-deoxy-D-xylo-4-hexulose, forming dTDP-6-deoxy-L-lyxo-4-hexulose.</text>
</comment>
<dbReference type="UniPathway" id="UPA00124"/>
<comment type="subunit">
    <text evidence="7">Homodimer.</text>
</comment>
<organism evidence="8 9">
    <name type="scientific">Prosthecochloris vibrioformis</name>
    <name type="common">Chlorobium vibrioforme</name>
    <dbReference type="NCBI Taxonomy" id="1098"/>
    <lineage>
        <taxon>Bacteria</taxon>
        <taxon>Pseudomonadati</taxon>
        <taxon>Chlorobiota</taxon>
        <taxon>Chlorobiia</taxon>
        <taxon>Chlorobiales</taxon>
        <taxon>Chlorobiaceae</taxon>
        <taxon>Prosthecochloris</taxon>
    </lineage>
</organism>